<name>A0A8X6N0I3_NEPPI</name>
<gene>
    <name evidence="1" type="ORF">NPIL_595351</name>
</gene>
<organism evidence="1 2">
    <name type="scientific">Nephila pilipes</name>
    <name type="common">Giant wood spider</name>
    <name type="synonym">Nephila maculata</name>
    <dbReference type="NCBI Taxonomy" id="299642"/>
    <lineage>
        <taxon>Eukaryota</taxon>
        <taxon>Metazoa</taxon>
        <taxon>Ecdysozoa</taxon>
        <taxon>Arthropoda</taxon>
        <taxon>Chelicerata</taxon>
        <taxon>Arachnida</taxon>
        <taxon>Araneae</taxon>
        <taxon>Araneomorphae</taxon>
        <taxon>Entelegynae</taxon>
        <taxon>Araneoidea</taxon>
        <taxon>Nephilidae</taxon>
        <taxon>Nephila</taxon>
    </lineage>
</organism>
<accession>A0A8X6N0I3</accession>
<evidence type="ECO:0000313" key="1">
    <source>
        <dbReference type="EMBL" id="GFS87777.1"/>
    </source>
</evidence>
<comment type="caution">
    <text evidence="1">The sequence shown here is derived from an EMBL/GenBank/DDBJ whole genome shotgun (WGS) entry which is preliminary data.</text>
</comment>
<reference evidence="1" key="1">
    <citation type="submission" date="2020-08" db="EMBL/GenBank/DDBJ databases">
        <title>Multicomponent nature underlies the extraordinary mechanical properties of spider dragline silk.</title>
        <authorList>
            <person name="Kono N."/>
            <person name="Nakamura H."/>
            <person name="Mori M."/>
            <person name="Yoshida Y."/>
            <person name="Ohtoshi R."/>
            <person name="Malay A.D."/>
            <person name="Moran D.A.P."/>
            <person name="Tomita M."/>
            <person name="Numata K."/>
            <person name="Arakawa K."/>
        </authorList>
    </citation>
    <scope>NUCLEOTIDE SEQUENCE</scope>
</reference>
<sequence>MRKHGSSTACGGVVCQSQEEADPIQEEGAMDWEDVPTSLRGGISPTILKYYFHIPWRKIAPTKISNTEKVMYDAPSKITKLGYESLAYIFAVYKQNNCLINSGRSQ</sequence>
<dbReference type="AlphaFoldDB" id="A0A8X6N0I3"/>
<keyword evidence="2" id="KW-1185">Reference proteome</keyword>
<proteinExistence type="predicted"/>
<protein>
    <submittedName>
        <fullName evidence="1">Uncharacterized protein</fullName>
    </submittedName>
</protein>
<dbReference type="Proteomes" id="UP000887013">
    <property type="component" value="Unassembled WGS sequence"/>
</dbReference>
<dbReference type="EMBL" id="BMAW01099003">
    <property type="protein sequence ID" value="GFS87777.1"/>
    <property type="molecule type" value="Genomic_DNA"/>
</dbReference>
<evidence type="ECO:0000313" key="2">
    <source>
        <dbReference type="Proteomes" id="UP000887013"/>
    </source>
</evidence>